<feature type="domain" description="SHSP" evidence="3">
    <location>
        <begin position="80"/>
        <end position="185"/>
    </location>
</feature>
<dbReference type="InterPro" id="IPR008978">
    <property type="entry name" value="HSP20-like_chaperone"/>
</dbReference>
<protein>
    <recommendedName>
        <fullName evidence="3">SHSP domain-containing protein</fullName>
    </recommendedName>
</protein>
<evidence type="ECO:0000256" key="2">
    <source>
        <dbReference type="RuleBase" id="RU003616"/>
    </source>
</evidence>
<keyword evidence="5" id="KW-1185">Reference proteome</keyword>
<name>A0AAV6ULT1_9ARAC</name>
<dbReference type="InterPro" id="IPR001436">
    <property type="entry name" value="Alpha-crystallin/sHSP_animal"/>
</dbReference>
<dbReference type="AlphaFoldDB" id="A0AAV6ULT1"/>
<dbReference type="PANTHER" id="PTHR45640">
    <property type="entry name" value="HEAT SHOCK PROTEIN HSP-12.2-RELATED"/>
    <property type="match status" value="1"/>
</dbReference>
<accession>A0AAV6ULT1</accession>
<evidence type="ECO:0000259" key="3">
    <source>
        <dbReference type="PROSITE" id="PS01031"/>
    </source>
</evidence>
<dbReference type="Gene3D" id="2.60.40.790">
    <property type="match status" value="1"/>
</dbReference>
<reference evidence="4 5" key="1">
    <citation type="journal article" date="2022" name="Nat. Ecol. Evol.">
        <title>A masculinizing supergene underlies an exaggerated male reproductive morph in a spider.</title>
        <authorList>
            <person name="Hendrickx F."/>
            <person name="De Corte Z."/>
            <person name="Sonet G."/>
            <person name="Van Belleghem S.M."/>
            <person name="Kostlbacher S."/>
            <person name="Vangestel C."/>
        </authorList>
    </citation>
    <scope>NUCLEOTIDE SEQUENCE [LARGE SCALE GENOMIC DNA]</scope>
    <source>
        <strain evidence="4">W744_W776</strain>
    </source>
</reference>
<organism evidence="4 5">
    <name type="scientific">Oedothorax gibbosus</name>
    <dbReference type="NCBI Taxonomy" id="931172"/>
    <lineage>
        <taxon>Eukaryota</taxon>
        <taxon>Metazoa</taxon>
        <taxon>Ecdysozoa</taxon>
        <taxon>Arthropoda</taxon>
        <taxon>Chelicerata</taxon>
        <taxon>Arachnida</taxon>
        <taxon>Araneae</taxon>
        <taxon>Araneomorphae</taxon>
        <taxon>Entelegynae</taxon>
        <taxon>Araneoidea</taxon>
        <taxon>Linyphiidae</taxon>
        <taxon>Erigoninae</taxon>
        <taxon>Oedothorax</taxon>
    </lineage>
</organism>
<dbReference type="CDD" id="cd06526">
    <property type="entry name" value="metazoan_ACD"/>
    <property type="match status" value="1"/>
</dbReference>
<dbReference type="GO" id="GO:0009408">
    <property type="term" value="P:response to heat"/>
    <property type="evidence" value="ECO:0007669"/>
    <property type="project" value="TreeGrafter"/>
</dbReference>
<evidence type="ECO:0000313" key="5">
    <source>
        <dbReference type="Proteomes" id="UP000827092"/>
    </source>
</evidence>
<proteinExistence type="inferred from homology"/>
<evidence type="ECO:0000313" key="4">
    <source>
        <dbReference type="EMBL" id="KAG8185211.1"/>
    </source>
</evidence>
<dbReference type="Proteomes" id="UP000827092">
    <property type="component" value="Unassembled WGS sequence"/>
</dbReference>
<dbReference type="Pfam" id="PF00011">
    <property type="entry name" value="HSP20"/>
    <property type="match status" value="1"/>
</dbReference>
<dbReference type="GO" id="GO:0051082">
    <property type="term" value="F:unfolded protein binding"/>
    <property type="evidence" value="ECO:0007669"/>
    <property type="project" value="TreeGrafter"/>
</dbReference>
<dbReference type="GO" id="GO:0042026">
    <property type="term" value="P:protein refolding"/>
    <property type="evidence" value="ECO:0007669"/>
    <property type="project" value="TreeGrafter"/>
</dbReference>
<dbReference type="EMBL" id="JAFNEN010000343">
    <property type="protein sequence ID" value="KAG8185211.1"/>
    <property type="molecule type" value="Genomic_DNA"/>
</dbReference>
<dbReference type="SUPFAM" id="SSF49764">
    <property type="entry name" value="HSP20-like chaperones"/>
    <property type="match status" value="1"/>
</dbReference>
<gene>
    <name evidence="4" type="ORF">JTE90_025883</name>
</gene>
<sequence>MSASSLKSLASLRGGLLKLYNTNIFCSPARNYWRRSAFSELSSAMQTIENRMRDMDRDMNRLFNDIQSSSPFRIPRLFSPFESSRDIPVVAMNKDDRSYRLELDMHGMEPENINVTLKNHELTITAKREEKKPDGSRMVRENTYHYTLPEEVNPEVIRSSLSNGVLTIEAPLPALESKEIPVKIEGSSGESSDPKKQ</sequence>
<comment type="similarity">
    <text evidence="1 2">Belongs to the small heat shock protein (HSP20) family.</text>
</comment>
<comment type="caution">
    <text evidence="4">The sequence shown here is derived from an EMBL/GenBank/DDBJ whole genome shotgun (WGS) entry which is preliminary data.</text>
</comment>
<dbReference type="GO" id="GO:0005737">
    <property type="term" value="C:cytoplasm"/>
    <property type="evidence" value="ECO:0007669"/>
    <property type="project" value="TreeGrafter"/>
</dbReference>
<dbReference type="PROSITE" id="PS01031">
    <property type="entry name" value="SHSP"/>
    <property type="match status" value="1"/>
</dbReference>
<dbReference type="PANTHER" id="PTHR45640:SF26">
    <property type="entry name" value="RE23625P"/>
    <property type="match status" value="1"/>
</dbReference>
<dbReference type="GO" id="GO:0005634">
    <property type="term" value="C:nucleus"/>
    <property type="evidence" value="ECO:0007669"/>
    <property type="project" value="TreeGrafter"/>
</dbReference>
<evidence type="ECO:0000256" key="1">
    <source>
        <dbReference type="PROSITE-ProRule" id="PRU00285"/>
    </source>
</evidence>
<dbReference type="InterPro" id="IPR002068">
    <property type="entry name" value="A-crystallin/Hsp20_dom"/>
</dbReference>